<accession>A0A5P9QF67</accession>
<dbReference type="SUPFAM" id="SSF48498">
    <property type="entry name" value="Tetracyclin repressor-like, C-terminal domain"/>
    <property type="match status" value="1"/>
</dbReference>
<evidence type="ECO:0000256" key="2">
    <source>
        <dbReference type="PROSITE-ProRule" id="PRU00335"/>
    </source>
</evidence>
<dbReference type="Gene3D" id="1.10.10.60">
    <property type="entry name" value="Homeodomain-like"/>
    <property type="match status" value="1"/>
</dbReference>
<dbReference type="GO" id="GO:0003700">
    <property type="term" value="F:DNA-binding transcription factor activity"/>
    <property type="evidence" value="ECO:0007669"/>
    <property type="project" value="TreeGrafter"/>
</dbReference>
<organism evidence="4 5">
    <name type="scientific">Luteimicrobium xylanilyticum</name>
    <dbReference type="NCBI Taxonomy" id="1133546"/>
    <lineage>
        <taxon>Bacteria</taxon>
        <taxon>Bacillati</taxon>
        <taxon>Actinomycetota</taxon>
        <taxon>Actinomycetes</taxon>
        <taxon>Micrococcales</taxon>
        <taxon>Luteimicrobium</taxon>
    </lineage>
</organism>
<name>A0A5P9QF67_9MICO</name>
<dbReference type="InterPro" id="IPR009057">
    <property type="entry name" value="Homeodomain-like_sf"/>
</dbReference>
<feature type="domain" description="HTH tetR-type" evidence="3">
    <location>
        <begin position="14"/>
        <end position="74"/>
    </location>
</feature>
<evidence type="ECO:0000313" key="5">
    <source>
        <dbReference type="Proteomes" id="UP000326702"/>
    </source>
</evidence>
<dbReference type="KEGG" id="lxl:KDY119_03288"/>
<dbReference type="InterPro" id="IPR036271">
    <property type="entry name" value="Tet_transcr_reg_TetR-rel_C_sf"/>
</dbReference>
<dbReference type="Gene3D" id="1.10.357.10">
    <property type="entry name" value="Tetracycline Repressor, domain 2"/>
    <property type="match status" value="1"/>
</dbReference>
<dbReference type="Pfam" id="PF00440">
    <property type="entry name" value="TetR_N"/>
    <property type="match status" value="1"/>
</dbReference>
<dbReference type="InterPro" id="IPR041490">
    <property type="entry name" value="KstR2_TetR_C"/>
</dbReference>
<proteinExistence type="predicted"/>
<dbReference type="Pfam" id="PF17932">
    <property type="entry name" value="TetR_C_24"/>
    <property type="match status" value="1"/>
</dbReference>
<dbReference type="RefSeq" id="WP_153022545.1">
    <property type="nucleotide sequence ID" value="NZ_BAABIH010000016.1"/>
</dbReference>
<protein>
    <recommendedName>
        <fullName evidence="3">HTH tetR-type domain-containing protein</fullName>
    </recommendedName>
</protein>
<dbReference type="SUPFAM" id="SSF46689">
    <property type="entry name" value="Homeodomain-like"/>
    <property type="match status" value="1"/>
</dbReference>
<dbReference type="OrthoDB" id="9816296at2"/>
<dbReference type="InterPro" id="IPR050109">
    <property type="entry name" value="HTH-type_TetR-like_transc_reg"/>
</dbReference>
<sequence>MPYRETEATRAARDRRRTALIEAGVDVVAERGFAGATVQAVATRAGLGPSSVYTYFPARADLLTAVFREIASAELARVREAAEPRPDDAPANAAQARVERVVGTFARRALRRRRLARALLLEPADPAVEAERTLFAREYADLFGAIVSDGVASGELPAQDTRIVGAALVGAVASALTGPLAPLGEDADPDRLVATILGFCLRGVLGARA</sequence>
<feature type="DNA-binding region" description="H-T-H motif" evidence="2">
    <location>
        <begin position="37"/>
        <end position="56"/>
    </location>
</feature>
<dbReference type="InterPro" id="IPR001647">
    <property type="entry name" value="HTH_TetR"/>
</dbReference>
<keyword evidence="1 2" id="KW-0238">DNA-binding</keyword>
<reference evidence="4 5" key="1">
    <citation type="submission" date="2019-10" db="EMBL/GenBank/DDBJ databases">
        <title>Genome sequence of Luteimicrobium xylanilyticum HY-24.</title>
        <authorList>
            <person name="Kim D.Y."/>
            <person name="Park H.-Y."/>
        </authorList>
    </citation>
    <scope>NUCLEOTIDE SEQUENCE [LARGE SCALE GENOMIC DNA]</scope>
    <source>
        <strain evidence="4 5">HY-24</strain>
    </source>
</reference>
<evidence type="ECO:0000259" key="3">
    <source>
        <dbReference type="PROSITE" id="PS50977"/>
    </source>
</evidence>
<dbReference type="PANTHER" id="PTHR30055">
    <property type="entry name" value="HTH-TYPE TRANSCRIPTIONAL REGULATOR RUTR"/>
    <property type="match status" value="1"/>
</dbReference>
<dbReference type="PANTHER" id="PTHR30055:SF226">
    <property type="entry name" value="HTH-TYPE TRANSCRIPTIONAL REGULATOR PKSA"/>
    <property type="match status" value="1"/>
</dbReference>
<dbReference type="Proteomes" id="UP000326702">
    <property type="component" value="Chromosome"/>
</dbReference>
<keyword evidence="5" id="KW-1185">Reference proteome</keyword>
<dbReference type="EMBL" id="CP045529">
    <property type="protein sequence ID" value="QFU99752.1"/>
    <property type="molecule type" value="Genomic_DNA"/>
</dbReference>
<dbReference type="GO" id="GO:0000976">
    <property type="term" value="F:transcription cis-regulatory region binding"/>
    <property type="evidence" value="ECO:0007669"/>
    <property type="project" value="TreeGrafter"/>
</dbReference>
<dbReference type="AlphaFoldDB" id="A0A5P9QF67"/>
<dbReference type="PROSITE" id="PS50977">
    <property type="entry name" value="HTH_TETR_2"/>
    <property type="match status" value="1"/>
</dbReference>
<dbReference type="PRINTS" id="PR00455">
    <property type="entry name" value="HTHTETR"/>
</dbReference>
<evidence type="ECO:0000313" key="4">
    <source>
        <dbReference type="EMBL" id="QFU99752.1"/>
    </source>
</evidence>
<gene>
    <name evidence="4" type="ORF">KDY119_03288</name>
</gene>
<evidence type="ECO:0000256" key="1">
    <source>
        <dbReference type="ARBA" id="ARBA00023125"/>
    </source>
</evidence>